<name>A0A7Z0J6D8_9MICO</name>
<evidence type="ECO:0000256" key="4">
    <source>
        <dbReference type="ARBA" id="ARBA00022989"/>
    </source>
</evidence>
<evidence type="ECO:0000313" key="10">
    <source>
        <dbReference type="Proteomes" id="UP000537260"/>
    </source>
</evidence>
<comment type="caution">
    <text evidence="9">The sequence shown here is derived from an EMBL/GenBank/DDBJ whole genome shotgun (WGS) entry which is preliminary data.</text>
</comment>
<evidence type="ECO:0000256" key="7">
    <source>
        <dbReference type="SAM" id="Phobius"/>
    </source>
</evidence>
<feature type="coiled-coil region" evidence="6">
    <location>
        <begin position="101"/>
        <end position="128"/>
    </location>
</feature>
<dbReference type="Proteomes" id="UP000537260">
    <property type="component" value="Unassembled WGS sequence"/>
</dbReference>
<protein>
    <recommendedName>
        <fullName evidence="8">Cardiolipin synthase N-terminal domain-containing protein</fullName>
    </recommendedName>
</protein>
<evidence type="ECO:0000256" key="5">
    <source>
        <dbReference type="ARBA" id="ARBA00023136"/>
    </source>
</evidence>
<dbReference type="GO" id="GO:0005886">
    <property type="term" value="C:plasma membrane"/>
    <property type="evidence" value="ECO:0007669"/>
    <property type="project" value="UniProtKB-SubCell"/>
</dbReference>
<keyword evidence="6" id="KW-0175">Coiled coil</keyword>
<evidence type="ECO:0000256" key="1">
    <source>
        <dbReference type="ARBA" id="ARBA00004651"/>
    </source>
</evidence>
<dbReference type="EMBL" id="JACCFM010000001">
    <property type="protein sequence ID" value="NYJ20121.1"/>
    <property type="molecule type" value="Genomic_DNA"/>
</dbReference>
<comment type="subcellular location">
    <subcellularLocation>
        <location evidence="1">Cell membrane</location>
        <topology evidence="1">Multi-pass membrane protein</topology>
    </subcellularLocation>
</comment>
<keyword evidence="10" id="KW-1185">Reference proteome</keyword>
<gene>
    <name evidence="9" type="ORF">HNR05_001912</name>
</gene>
<dbReference type="Pfam" id="PF13396">
    <property type="entry name" value="PLDc_N"/>
    <property type="match status" value="1"/>
</dbReference>
<dbReference type="RefSeq" id="WP_179578776.1">
    <property type="nucleotide sequence ID" value="NZ_JACCFM010000001.1"/>
</dbReference>
<feature type="domain" description="Cardiolipin synthase N-terminal" evidence="8">
    <location>
        <begin position="12"/>
        <end position="56"/>
    </location>
</feature>
<dbReference type="InterPro" id="IPR027379">
    <property type="entry name" value="CLS_N"/>
</dbReference>
<dbReference type="AlphaFoldDB" id="A0A7Z0J6D8"/>
<keyword evidence="5 7" id="KW-0472">Membrane</keyword>
<evidence type="ECO:0000259" key="8">
    <source>
        <dbReference type="Pfam" id="PF13396"/>
    </source>
</evidence>
<reference evidence="9 10" key="1">
    <citation type="submission" date="2020-07" db="EMBL/GenBank/DDBJ databases">
        <title>Sequencing the genomes of 1000 actinobacteria strains.</title>
        <authorList>
            <person name="Klenk H.-P."/>
        </authorList>
    </citation>
    <scope>NUCLEOTIDE SEQUENCE [LARGE SCALE GENOMIC DNA]</scope>
    <source>
        <strain evidence="9 10">LI1</strain>
    </source>
</reference>
<sequence>MYLVVSVISMLLFIGALIDIIIRPSDQVRYLPKVVWVLIVIFLPFIGSILWFALGREYSAAPRLGTIMLPRRDATAPEPFEWRAGAGAGRVPRTTEEELAALDREIELHDQAERIKRLEAELDKRRSTGD</sequence>
<evidence type="ECO:0000256" key="3">
    <source>
        <dbReference type="ARBA" id="ARBA00022692"/>
    </source>
</evidence>
<feature type="transmembrane region" description="Helical" evidence="7">
    <location>
        <begin position="34"/>
        <end position="54"/>
    </location>
</feature>
<proteinExistence type="predicted"/>
<keyword evidence="4 7" id="KW-1133">Transmembrane helix</keyword>
<organism evidence="9 10">
    <name type="scientific">Glaciibacter psychrotolerans</name>
    <dbReference type="NCBI Taxonomy" id="670054"/>
    <lineage>
        <taxon>Bacteria</taxon>
        <taxon>Bacillati</taxon>
        <taxon>Actinomycetota</taxon>
        <taxon>Actinomycetes</taxon>
        <taxon>Micrococcales</taxon>
        <taxon>Microbacteriaceae</taxon>
        <taxon>Glaciibacter</taxon>
    </lineage>
</organism>
<evidence type="ECO:0000256" key="6">
    <source>
        <dbReference type="SAM" id="Coils"/>
    </source>
</evidence>
<accession>A0A7Z0J6D8</accession>
<keyword evidence="3 7" id="KW-0812">Transmembrane</keyword>
<evidence type="ECO:0000256" key="2">
    <source>
        <dbReference type="ARBA" id="ARBA00022475"/>
    </source>
</evidence>
<keyword evidence="2" id="KW-1003">Cell membrane</keyword>
<evidence type="ECO:0000313" key="9">
    <source>
        <dbReference type="EMBL" id="NYJ20121.1"/>
    </source>
</evidence>